<accession>A0ABW0GM46</accession>
<feature type="transmembrane region" description="Helical" evidence="2">
    <location>
        <begin position="485"/>
        <end position="506"/>
    </location>
</feature>
<feature type="transmembrane region" description="Helical" evidence="2">
    <location>
        <begin position="55"/>
        <end position="80"/>
    </location>
</feature>
<protein>
    <recommendedName>
        <fullName evidence="5">ABC-2 type transport system permease protein</fullName>
    </recommendedName>
</protein>
<feature type="transmembrane region" description="Helical" evidence="2">
    <location>
        <begin position="173"/>
        <end position="191"/>
    </location>
</feature>
<name>A0ABW0GM46_9MICO</name>
<organism evidence="3 4">
    <name type="scientific">Aquipuribacter nitratireducens</name>
    <dbReference type="NCBI Taxonomy" id="650104"/>
    <lineage>
        <taxon>Bacteria</taxon>
        <taxon>Bacillati</taxon>
        <taxon>Actinomycetota</taxon>
        <taxon>Actinomycetes</taxon>
        <taxon>Micrococcales</taxon>
        <taxon>Intrasporangiaceae</taxon>
        <taxon>Aquipuribacter</taxon>
    </lineage>
</organism>
<feature type="transmembrane region" description="Helical" evidence="2">
    <location>
        <begin position="454"/>
        <end position="479"/>
    </location>
</feature>
<feature type="transmembrane region" description="Helical" evidence="2">
    <location>
        <begin position="100"/>
        <end position="125"/>
    </location>
</feature>
<feature type="transmembrane region" description="Helical" evidence="2">
    <location>
        <begin position="132"/>
        <end position="153"/>
    </location>
</feature>
<keyword evidence="4" id="KW-1185">Reference proteome</keyword>
<reference evidence="4" key="1">
    <citation type="journal article" date="2019" name="Int. J. Syst. Evol. Microbiol.">
        <title>The Global Catalogue of Microorganisms (GCM) 10K type strain sequencing project: providing services to taxonomists for standard genome sequencing and annotation.</title>
        <authorList>
            <consortium name="The Broad Institute Genomics Platform"/>
            <consortium name="The Broad Institute Genome Sequencing Center for Infectious Disease"/>
            <person name="Wu L."/>
            <person name="Ma J."/>
        </authorList>
    </citation>
    <scope>NUCLEOTIDE SEQUENCE [LARGE SCALE GENOMIC DNA]</scope>
    <source>
        <strain evidence="4">CCUG 43114</strain>
    </source>
</reference>
<comment type="caution">
    <text evidence="3">The sequence shown here is derived from an EMBL/GenBank/DDBJ whole genome shotgun (WGS) entry which is preliminary data.</text>
</comment>
<feature type="transmembrane region" description="Helical" evidence="2">
    <location>
        <begin position="203"/>
        <end position="221"/>
    </location>
</feature>
<feature type="transmembrane region" description="Helical" evidence="2">
    <location>
        <begin position="308"/>
        <end position="329"/>
    </location>
</feature>
<feature type="transmembrane region" description="Helical" evidence="2">
    <location>
        <begin position="341"/>
        <end position="366"/>
    </location>
</feature>
<evidence type="ECO:0000256" key="2">
    <source>
        <dbReference type="SAM" id="Phobius"/>
    </source>
</evidence>
<feature type="transmembrane region" description="Helical" evidence="2">
    <location>
        <begin position="233"/>
        <end position="251"/>
    </location>
</feature>
<sequence length="526" mass="53457">MVGVLLGLRVRLLRNQLRGGTEQVVLLVVGVLFALGTAVVAAGVLAGLRFAPLDLAGAGVVVLGALALVAWAVLPLLLSSDDVMADPVRFALVPVPPRRLAVGLLAGSVVTPFAVATALASLALVITFSRGAVPVAVAVVTAALGTLTCLLAGRAVLTAAASLVSGRRGREATIAVGVLVLSLLGFSGPVLVRVGEQLRTGSLDALVAVLAWSPLGAVWSLPTVAAQARWPVLAGRAAVAVATVVVLWLCYERALEARLRPSGAVRGGRGRDRASDSRPDRLARLLPDSPAGAQLERSLRYWVRDNRYAVSVVALPVVTLLLLALPALTDAPAGVALLTGPFVGLLLAFTMLNEIAFDGGALWLALSAAVRGRDDRAARALAMLVWGAPVTTAVAVASAVAGDRHDLAPALVGASLGVLLVGTAVAAVTSVLYPYPVPPAGSNPFSGTSGSGAAALLQQAVGGLALAPLLAPVGVLLVWAWATPAVGWVLALVGPLYGALLLAVAVRLGGRVYDSRGPELLARLRR</sequence>
<dbReference type="Proteomes" id="UP001596122">
    <property type="component" value="Unassembled WGS sequence"/>
</dbReference>
<keyword evidence="2" id="KW-0472">Membrane</keyword>
<keyword evidence="2" id="KW-1133">Transmembrane helix</keyword>
<feature type="region of interest" description="Disordered" evidence="1">
    <location>
        <begin position="264"/>
        <end position="285"/>
    </location>
</feature>
<evidence type="ECO:0000313" key="3">
    <source>
        <dbReference type="EMBL" id="MFC5380995.1"/>
    </source>
</evidence>
<proteinExistence type="predicted"/>
<evidence type="ECO:0000256" key="1">
    <source>
        <dbReference type="SAM" id="MobiDB-lite"/>
    </source>
</evidence>
<evidence type="ECO:0000313" key="4">
    <source>
        <dbReference type="Proteomes" id="UP001596122"/>
    </source>
</evidence>
<gene>
    <name evidence="3" type="ORF">ACFPJ6_09345</name>
</gene>
<keyword evidence="2" id="KW-0812">Transmembrane</keyword>
<dbReference type="RefSeq" id="WP_340270874.1">
    <property type="nucleotide sequence ID" value="NZ_JBBEOG010000008.1"/>
</dbReference>
<feature type="transmembrane region" description="Helical" evidence="2">
    <location>
        <begin position="407"/>
        <end position="433"/>
    </location>
</feature>
<feature type="transmembrane region" description="Helical" evidence="2">
    <location>
        <begin position="378"/>
        <end position="401"/>
    </location>
</feature>
<evidence type="ECO:0008006" key="5">
    <source>
        <dbReference type="Google" id="ProtNLM"/>
    </source>
</evidence>
<feature type="transmembrane region" description="Helical" evidence="2">
    <location>
        <begin position="24"/>
        <end position="48"/>
    </location>
</feature>
<dbReference type="EMBL" id="JBHSLD010000007">
    <property type="protein sequence ID" value="MFC5380995.1"/>
    <property type="molecule type" value="Genomic_DNA"/>
</dbReference>
<feature type="compositionally biased region" description="Basic and acidic residues" evidence="1">
    <location>
        <begin position="269"/>
        <end position="283"/>
    </location>
</feature>